<dbReference type="RefSeq" id="WP_328853603.1">
    <property type="nucleotide sequence ID" value="NZ_CP108084.1"/>
</dbReference>
<evidence type="ECO:0000313" key="3">
    <source>
        <dbReference type="Proteomes" id="UP001432190"/>
    </source>
</evidence>
<dbReference type="EMBL" id="CP108084">
    <property type="protein sequence ID" value="WUP52735.1"/>
    <property type="molecule type" value="Genomic_DNA"/>
</dbReference>
<feature type="signal peptide" evidence="1">
    <location>
        <begin position="1"/>
        <end position="40"/>
    </location>
</feature>
<feature type="chain" id="PRO_5047471552" evidence="1">
    <location>
        <begin position="41"/>
        <end position="345"/>
    </location>
</feature>
<dbReference type="Proteomes" id="UP001432190">
    <property type="component" value="Chromosome"/>
</dbReference>
<dbReference type="InterPro" id="IPR038765">
    <property type="entry name" value="Papain-like_cys_pep_sf"/>
</dbReference>
<protein>
    <submittedName>
        <fullName evidence="2">Uncharacterized protein</fullName>
    </submittedName>
</protein>
<organism evidence="2 3">
    <name type="scientific">Micromonospora globbae</name>
    <dbReference type="NCBI Taxonomy" id="1894969"/>
    <lineage>
        <taxon>Bacteria</taxon>
        <taxon>Bacillati</taxon>
        <taxon>Actinomycetota</taxon>
        <taxon>Actinomycetes</taxon>
        <taxon>Micromonosporales</taxon>
        <taxon>Micromonosporaceae</taxon>
        <taxon>Micromonospora</taxon>
    </lineage>
</organism>
<accession>A0ABZ1SDX9</accession>
<name>A0ABZ1SDX9_9ACTN</name>
<evidence type="ECO:0000313" key="2">
    <source>
        <dbReference type="EMBL" id="WUP52735.1"/>
    </source>
</evidence>
<sequence length="345" mass="38115">MHRMLHRGRRGHLRRRAVLAALLALTSIGVTVTMAAPAQAAEPRGTRISRAEIIVRAYDWWQRRIPYDQEASATDVEGVRYRTDCSGFISMAWRLSSSRTTDDLDDISTPISKANMQEGDMMMWDGTGTQGHAVLFEKWANADKTRLWIFEQASTAEDMNHREAALSEFSHMTAYKYGDGDGAADSRNESFNQVAGTEVPNPGISAPACNSRTLPLFRLTGYRNVEMSYHSCIRAESSTTLTGWIAVSWRPYSGTDDDSTVTVGTKFDGFGIHPQLQVDDITKKEWECWVGGDINAAASGVRGCSFSATRPTSGTVTVDGFLNWDENNDGLFAFGPHYVYGSPVL</sequence>
<dbReference type="Gene3D" id="3.90.1720.10">
    <property type="entry name" value="endopeptidase domain like (from Nostoc punctiforme)"/>
    <property type="match status" value="1"/>
</dbReference>
<proteinExistence type="predicted"/>
<keyword evidence="1" id="KW-0732">Signal</keyword>
<gene>
    <name evidence="2" type="ORF">OG994_14985</name>
</gene>
<keyword evidence="3" id="KW-1185">Reference proteome</keyword>
<evidence type="ECO:0000256" key="1">
    <source>
        <dbReference type="SAM" id="SignalP"/>
    </source>
</evidence>
<dbReference type="SUPFAM" id="SSF54001">
    <property type="entry name" value="Cysteine proteinases"/>
    <property type="match status" value="1"/>
</dbReference>
<reference evidence="2" key="1">
    <citation type="submission" date="2022-10" db="EMBL/GenBank/DDBJ databases">
        <title>The complete genomes of actinobacterial strains from the NBC collection.</title>
        <authorList>
            <person name="Joergensen T.S."/>
            <person name="Alvarez Arevalo M."/>
            <person name="Sterndorff E.B."/>
            <person name="Faurdal D."/>
            <person name="Vuksanovic O."/>
            <person name="Mourched A.-S."/>
            <person name="Charusanti P."/>
            <person name="Shaw S."/>
            <person name="Blin K."/>
            <person name="Weber T."/>
        </authorList>
    </citation>
    <scope>NUCLEOTIDE SEQUENCE</scope>
    <source>
        <strain evidence="2">NBC_00256</strain>
    </source>
</reference>